<gene>
    <name evidence="2" type="ORF">BTT61001_04399</name>
</gene>
<dbReference type="Proteomes" id="UP000195991">
    <property type="component" value="Unassembled WGS sequence"/>
</dbReference>
<evidence type="ECO:0000313" key="2">
    <source>
        <dbReference type="EMBL" id="SCC56259.1"/>
    </source>
</evidence>
<sequence length="323" mass="37395">MKQDIALDFQKHIVTNFKEYLDVVKSLKSKEENLWFRGQDNASFQLVPSALRNCYEIKDQFDRDIKPQKLTEYNNKGNQVAYINVHSMLQEFKLIAKQHLRIEPTNNLEWHFIAQHYGIPTKLLDWSTDPLVALFFAIQKNREGLLQDNIENAIEDFRCNSYSDKGASVFVVNPGELNKVIAGYTKGGTEEPIDFTLNSAIYNEQIEKGFLDGSNQLLPCCITSTPIDKRICRQSGNFTIHGSFVWPIDHIDQAKKIIHKIFIPYNCIEEMKEMLYALDVTENSLYGHSDLDSYSKDISNKNQEKLRLAVNELKIKYNQQMIK</sequence>
<proteinExistence type="predicted"/>
<dbReference type="RefSeq" id="WP_087985031.1">
    <property type="nucleotide sequence ID" value="NZ_FMBI01000039.1"/>
</dbReference>
<feature type="domain" description="FRG" evidence="1">
    <location>
        <begin position="30"/>
        <end position="147"/>
    </location>
</feature>
<dbReference type="Pfam" id="PF08867">
    <property type="entry name" value="FRG"/>
    <property type="match status" value="1"/>
</dbReference>
<accession>A0A1C4FJS1</accession>
<evidence type="ECO:0000259" key="1">
    <source>
        <dbReference type="SMART" id="SM00901"/>
    </source>
</evidence>
<reference evidence="2 3" key="1">
    <citation type="submission" date="2016-08" db="EMBL/GenBank/DDBJ databases">
        <authorList>
            <person name="Seilhamer J.J."/>
        </authorList>
    </citation>
    <scope>NUCLEOTIDE SEQUENCE [LARGE SCALE GENOMIC DNA]</scope>
    <source>
        <strain evidence="2 3">IEBC_T61001</strain>
    </source>
</reference>
<dbReference type="InterPro" id="IPR014966">
    <property type="entry name" value="FRG-dom"/>
</dbReference>
<dbReference type="SMART" id="SM00901">
    <property type="entry name" value="FRG"/>
    <property type="match status" value="1"/>
</dbReference>
<organism evidence="2 3">
    <name type="scientific">Bacillus thuringiensis</name>
    <dbReference type="NCBI Taxonomy" id="1428"/>
    <lineage>
        <taxon>Bacteria</taxon>
        <taxon>Bacillati</taxon>
        <taxon>Bacillota</taxon>
        <taxon>Bacilli</taxon>
        <taxon>Bacillales</taxon>
        <taxon>Bacillaceae</taxon>
        <taxon>Bacillus</taxon>
        <taxon>Bacillus cereus group</taxon>
    </lineage>
</organism>
<dbReference type="AlphaFoldDB" id="A0A1C4FJS1"/>
<protein>
    <submittedName>
        <fullName evidence="2">FRG domain protein</fullName>
    </submittedName>
</protein>
<dbReference type="EMBL" id="FMBI01000039">
    <property type="protein sequence ID" value="SCC56259.1"/>
    <property type="molecule type" value="Genomic_DNA"/>
</dbReference>
<evidence type="ECO:0000313" key="3">
    <source>
        <dbReference type="Proteomes" id="UP000195991"/>
    </source>
</evidence>
<name>A0A1C4FJS1_BACTU</name>